<accession>A0AAD1XMU9</accession>
<evidence type="ECO:0000313" key="2">
    <source>
        <dbReference type="EMBL" id="CAI2375557.1"/>
    </source>
</evidence>
<evidence type="ECO:0000256" key="1">
    <source>
        <dbReference type="SAM" id="MobiDB-lite"/>
    </source>
</evidence>
<feature type="compositionally biased region" description="Polar residues" evidence="1">
    <location>
        <begin position="871"/>
        <end position="883"/>
    </location>
</feature>
<keyword evidence="3" id="KW-1185">Reference proteome</keyword>
<feature type="compositionally biased region" description="Basic residues" evidence="1">
    <location>
        <begin position="748"/>
        <end position="758"/>
    </location>
</feature>
<dbReference type="EMBL" id="CAMPGE010017044">
    <property type="protein sequence ID" value="CAI2375557.1"/>
    <property type="molecule type" value="Genomic_DNA"/>
</dbReference>
<feature type="region of interest" description="Disordered" evidence="1">
    <location>
        <begin position="803"/>
        <end position="830"/>
    </location>
</feature>
<proteinExistence type="predicted"/>
<dbReference type="Proteomes" id="UP001295684">
    <property type="component" value="Unassembled WGS sequence"/>
</dbReference>
<organism evidence="2 3">
    <name type="scientific">Euplotes crassus</name>
    <dbReference type="NCBI Taxonomy" id="5936"/>
    <lineage>
        <taxon>Eukaryota</taxon>
        <taxon>Sar</taxon>
        <taxon>Alveolata</taxon>
        <taxon>Ciliophora</taxon>
        <taxon>Intramacronucleata</taxon>
        <taxon>Spirotrichea</taxon>
        <taxon>Hypotrichia</taxon>
        <taxon>Euplotida</taxon>
        <taxon>Euplotidae</taxon>
        <taxon>Moneuplotes</taxon>
    </lineage>
</organism>
<comment type="caution">
    <text evidence="2">The sequence shown here is derived from an EMBL/GenBank/DDBJ whole genome shotgun (WGS) entry which is preliminary data.</text>
</comment>
<name>A0AAD1XMU9_EUPCR</name>
<feature type="region of interest" description="Disordered" evidence="1">
    <location>
        <begin position="748"/>
        <end position="773"/>
    </location>
</feature>
<gene>
    <name evidence="2" type="ORF">ECRASSUSDP1_LOCUS16919</name>
</gene>
<sequence>MNLKQIERRFDLLDKREKYVNYYYNPLAQPIPGLKQSCHIKELKRDAERDIPNYGLVSQNLNSDSKGKLKPYQDSNNQFKHIKSNIKQYMNYAPRSDSKKDNKYEITGPQLKKIVLPGGSKNSKKHHQDKRFRDGMENSLMDNTLVGSQSDLESRLKSAQRADETEYKILIEGEKRIHHGKVTFKKFTTSANSREKQKRIMNSSALVNLNKIIHKKQGLNESMRAPSKCSFTTPITKFNLTQTCGTKQITAEPSQRIKKNSIIGKELTLYESQLNGRFKKRICSAKPLKRNHRRVYSEQFNIPQHSEDKSYIVNNTEYDQMRLIVNRTPRRAPKVHKVNIDTESPKEVLIPGVDEHFLYKIRLPEGIKSMTENFEIDIEKDICLHMESELFTVNVKICMISQLTDDFKYIEFIDCPIRSDLNVILCPSEEDPTTLNPSKHFPWVKDREDIENQTFQVRVTFCHYKNTNQTEEIMSRFVHFGKLNKEKLCKIYLQIGRYLQSLDMNSSRKQSFTIPNPENIIKNANSDSRISLLFKTDGFKSTSYLDDLNLDPKKLSKIKPQGNSCKISGSDSLDTMSGLVFSKLLVELENENFDDIFQLVNTIHGQINFEKGPNASQEPILVPNPPKFSKVNQKALALTVADLADLKRELVRLNEFFSGNQVILEFASKIIQLHCHNEFSILVADTSTEAKNQEFLKFIKSIEKIDKNKRVRFRTSPEKQASRVKTGYNKKRKNLTSGFRKRILSAHQTKMHSCKSGIRKNDRKSNEMSHKEESQFIPLVKLSSTGQFNYLKNSELQDLLIAKPAPKSTKTNPKASSPPTPKRPSSKPQCSKALYNHFTLQNFPEDIQIQCHIKTSKDSKSSKRSKKALDSTLNQSSLDSSLHASLIPIHPREPHPKISHRAYGSKSPPSPSAAPSSAAAPFPKFDLTQMNQYTELSYKITDLDPVTTAQDADNTEFLNKPLRVVAQPARFYVQ</sequence>
<reference evidence="2" key="1">
    <citation type="submission" date="2023-07" db="EMBL/GenBank/DDBJ databases">
        <authorList>
            <consortium name="AG Swart"/>
            <person name="Singh M."/>
            <person name="Singh A."/>
            <person name="Seah K."/>
            <person name="Emmerich C."/>
        </authorList>
    </citation>
    <scope>NUCLEOTIDE SEQUENCE</scope>
    <source>
        <strain evidence="2">DP1</strain>
    </source>
</reference>
<feature type="region of interest" description="Disordered" evidence="1">
    <location>
        <begin position="854"/>
        <end position="920"/>
    </location>
</feature>
<protein>
    <submittedName>
        <fullName evidence="2">Uncharacterized protein</fullName>
    </submittedName>
</protein>
<dbReference type="AlphaFoldDB" id="A0AAD1XMU9"/>
<evidence type="ECO:0000313" key="3">
    <source>
        <dbReference type="Proteomes" id="UP001295684"/>
    </source>
</evidence>
<feature type="compositionally biased region" description="Basic and acidic residues" evidence="1">
    <location>
        <begin position="759"/>
        <end position="773"/>
    </location>
</feature>